<dbReference type="RefSeq" id="WP_406856535.1">
    <property type="nucleotide sequence ID" value="NZ_CP157484.1"/>
</dbReference>
<accession>A0AAU7JHZ3</accession>
<comment type="pathway">
    <text evidence="1">Bacterial outer membrane biogenesis; LPS O-antigen biosynthesis.</text>
</comment>
<dbReference type="Gene3D" id="3.90.25.10">
    <property type="entry name" value="UDP-galactose 4-epimerase, domain 1"/>
    <property type="match status" value="1"/>
</dbReference>
<dbReference type="Gene3D" id="3.40.50.720">
    <property type="entry name" value="NAD(P)-binding Rossmann-like Domain"/>
    <property type="match status" value="1"/>
</dbReference>
<dbReference type="PANTHER" id="PTHR43000">
    <property type="entry name" value="DTDP-D-GLUCOSE 4,6-DEHYDRATASE-RELATED"/>
    <property type="match status" value="1"/>
</dbReference>
<evidence type="ECO:0000256" key="2">
    <source>
        <dbReference type="ARBA" id="ARBA00007637"/>
    </source>
</evidence>
<organism evidence="4">
    <name type="scientific">Alsobacter sp. KACC 23698</name>
    <dbReference type="NCBI Taxonomy" id="3149229"/>
    <lineage>
        <taxon>Bacteria</taxon>
        <taxon>Pseudomonadati</taxon>
        <taxon>Pseudomonadota</taxon>
        <taxon>Alphaproteobacteria</taxon>
        <taxon>Hyphomicrobiales</taxon>
        <taxon>Alsobacteraceae</taxon>
        <taxon>Alsobacter</taxon>
    </lineage>
</organism>
<dbReference type="SUPFAM" id="SSF51735">
    <property type="entry name" value="NAD(P)-binding Rossmann-fold domains"/>
    <property type="match status" value="1"/>
</dbReference>
<dbReference type="EMBL" id="CP157484">
    <property type="protein sequence ID" value="XBO39689.1"/>
    <property type="molecule type" value="Genomic_DNA"/>
</dbReference>
<name>A0AAU7JHZ3_9HYPH</name>
<evidence type="ECO:0000313" key="4">
    <source>
        <dbReference type="EMBL" id="XBO39689.1"/>
    </source>
</evidence>
<dbReference type="InterPro" id="IPR001509">
    <property type="entry name" value="Epimerase_deHydtase"/>
</dbReference>
<evidence type="ECO:0000256" key="1">
    <source>
        <dbReference type="ARBA" id="ARBA00005125"/>
    </source>
</evidence>
<dbReference type="AlphaFoldDB" id="A0AAU7JHZ3"/>
<gene>
    <name evidence="4" type="ORF">ABEG18_02580</name>
</gene>
<protein>
    <submittedName>
        <fullName evidence="4">NAD-dependent epimerase/dehydratase family protein</fullName>
    </submittedName>
</protein>
<reference evidence="4" key="1">
    <citation type="submission" date="2024-05" db="EMBL/GenBank/DDBJ databases">
        <authorList>
            <person name="Kim S."/>
            <person name="Heo J."/>
            <person name="Choi H."/>
            <person name="Choi Y."/>
            <person name="Kwon S.-W."/>
            <person name="Kim Y."/>
        </authorList>
    </citation>
    <scope>NUCLEOTIDE SEQUENCE</scope>
    <source>
        <strain evidence="4">KACC 23698</strain>
    </source>
</reference>
<dbReference type="Pfam" id="PF01370">
    <property type="entry name" value="Epimerase"/>
    <property type="match status" value="1"/>
</dbReference>
<comment type="similarity">
    <text evidence="2">Belongs to the NAD(P)-dependent epimerase/dehydratase family.</text>
</comment>
<evidence type="ECO:0000259" key="3">
    <source>
        <dbReference type="Pfam" id="PF01370"/>
    </source>
</evidence>
<feature type="domain" description="NAD-dependent epimerase/dehydratase" evidence="3">
    <location>
        <begin position="3"/>
        <end position="291"/>
    </location>
</feature>
<sequence length="382" mass="42220">MRVLILGADGYLGWPTALRFSVRGDDVLALDSGVKRRWEQEVGALPLFPTLDFRERAARWRDAGGAPVETVVCDLCDYPALAQVLRRWRPDAIVHFAEQPSAPFSMMSVERAVLTQTNNLVGTLNLLWGMREACPQAHLIKLGTMGQYGTPNIDIEEGFIDIEHKGRRDRLPFPSQPGSFYHLSKVHDSHNMRFACAAWGLAATDLNQGVVYGIETVETGPESEQGGSFHYDAIFGTALNRFCVQAAAESPLTIYGAGAQKRGFINICDVLDCIEIAARHPARPGEYRVFNQFTQVFSIAELADLVADSAGRLGLRTTTERLANPRSEAAEHYYNPVADGLKALGLTPRLLTPEFVETMLRAIAPHASQIDLSTIRPATRWR</sequence>
<proteinExistence type="inferred from homology"/>
<dbReference type="InterPro" id="IPR036291">
    <property type="entry name" value="NAD(P)-bd_dom_sf"/>
</dbReference>